<dbReference type="InterPro" id="IPR032466">
    <property type="entry name" value="Metal_Hydrolase"/>
</dbReference>
<organism evidence="2 3">
    <name type="scientific">Hominiventricola aquisgranensis</name>
    <dbReference type="NCBI Taxonomy" id="3133164"/>
    <lineage>
        <taxon>Bacteria</taxon>
        <taxon>Bacillati</taxon>
        <taxon>Bacillota</taxon>
        <taxon>Clostridia</taxon>
        <taxon>Lachnospirales</taxon>
        <taxon>Lachnospiraceae</taxon>
        <taxon>Hominiventricola</taxon>
    </lineage>
</organism>
<feature type="domain" description="Amidohydrolase-related" evidence="1">
    <location>
        <begin position="23"/>
        <end position="247"/>
    </location>
</feature>
<sequence>MFGECHAHVIMDGMNYKAAVALHKNGVCQEAVRTHLEAYQKAGITFVRDGGDAWGASRYARSVAAEYGIDYRTPVFAIHLKGHYGGIVGHPFADRTEYEQLVKQAKEEGADFIKIMVSGILDFAHAGTLTEPGLDREWIRFMIDTAHEAGMAVMAHCNGDRTCYETLEAGVDSLEHGFFMEDETLSLLAERGTAWFPTFAPVGNLLGCGRFPDEEIQKNLDMQMKNVKKAAKLGAHIGLGSDAGAYLVPHGTGTRDEYQYLRSAGVVDDVLEKTEMQVRDLFSL</sequence>
<evidence type="ECO:0000313" key="3">
    <source>
        <dbReference type="Proteomes" id="UP001470288"/>
    </source>
</evidence>
<dbReference type="Gene3D" id="3.20.20.140">
    <property type="entry name" value="Metal-dependent hydrolases"/>
    <property type="match status" value="1"/>
</dbReference>
<reference evidence="2 3" key="1">
    <citation type="submission" date="2024-03" db="EMBL/GenBank/DDBJ databases">
        <title>Human intestinal bacterial collection.</title>
        <authorList>
            <person name="Pauvert C."/>
            <person name="Hitch T.C.A."/>
            <person name="Clavel T."/>
        </authorList>
    </citation>
    <scope>NUCLEOTIDE SEQUENCE [LARGE SCALE GENOMIC DNA]</scope>
    <source>
        <strain evidence="2 3">CLA-AA-H78B</strain>
    </source>
</reference>
<dbReference type="InterPro" id="IPR051781">
    <property type="entry name" value="Metallo-dep_Hydrolase"/>
</dbReference>
<dbReference type="Pfam" id="PF01979">
    <property type="entry name" value="Amidohydro_1"/>
    <property type="match status" value="1"/>
</dbReference>
<dbReference type="Proteomes" id="UP001470288">
    <property type="component" value="Unassembled WGS sequence"/>
</dbReference>
<dbReference type="InterPro" id="IPR006680">
    <property type="entry name" value="Amidohydro-rel"/>
</dbReference>
<evidence type="ECO:0000313" key="2">
    <source>
        <dbReference type="EMBL" id="MEQ2577962.1"/>
    </source>
</evidence>
<gene>
    <name evidence="2" type="ORF">WMO62_03770</name>
</gene>
<evidence type="ECO:0000259" key="1">
    <source>
        <dbReference type="Pfam" id="PF01979"/>
    </source>
</evidence>
<dbReference type="PANTHER" id="PTHR43135">
    <property type="entry name" value="ALPHA-D-RIBOSE 1-METHYLPHOSPHONATE 5-TRIPHOSPHATE DIPHOSPHATASE"/>
    <property type="match status" value="1"/>
</dbReference>
<keyword evidence="3" id="KW-1185">Reference proteome</keyword>
<dbReference type="EMBL" id="JBBMFC010000005">
    <property type="protein sequence ID" value="MEQ2577962.1"/>
    <property type="molecule type" value="Genomic_DNA"/>
</dbReference>
<dbReference type="SUPFAM" id="SSF51556">
    <property type="entry name" value="Metallo-dependent hydrolases"/>
    <property type="match status" value="1"/>
</dbReference>
<name>A0ABV1HYF8_9FIRM</name>
<dbReference type="PANTHER" id="PTHR43135:SF3">
    <property type="entry name" value="ALPHA-D-RIBOSE 1-METHYLPHOSPHONATE 5-TRIPHOSPHATE DIPHOSPHATASE"/>
    <property type="match status" value="1"/>
</dbReference>
<dbReference type="RefSeq" id="WP_118716972.1">
    <property type="nucleotide sequence ID" value="NZ_JBBMFC010000005.1"/>
</dbReference>
<protein>
    <submittedName>
        <fullName evidence="2">Amidohydrolase family protein</fullName>
    </submittedName>
</protein>
<proteinExistence type="predicted"/>
<comment type="caution">
    <text evidence="2">The sequence shown here is derived from an EMBL/GenBank/DDBJ whole genome shotgun (WGS) entry which is preliminary data.</text>
</comment>
<accession>A0ABV1HYF8</accession>